<proteinExistence type="predicted"/>
<keyword evidence="2" id="KW-1185">Reference proteome</keyword>
<dbReference type="SUPFAM" id="SSF143880">
    <property type="entry name" value="NE0471 N-terminal domain-like"/>
    <property type="match status" value="1"/>
</dbReference>
<dbReference type="EMBL" id="BMXR01000003">
    <property type="protein sequence ID" value="GGX47214.1"/>
    <property type="molecule type" value="Genomic_DNA"/>
</dbReference>
<reference evidence="1" key="2">
    <citation type="submission" date="2020-09" db="EMBL/GenBank/DDBJ databases">
        <authorList>
            <person name="Sun Q."/>
            <person name="Kim S."/>
        </authorList>
    </citation>
    <scope>NUCLEOTIDE SEQUENCE</scope>
    <source>
        <strain evidence="1">KCTC 22169</strain>
    </source>
</reference>
<organism evidence="1 2">
    <name type="scientific">Saccharospirillum salsuginis</name>
    <dbReference type="NCBI Taxonomy" id="418750"/>
    <lineage>
        <taxon>Bacteria</taxon>
        <taxon>Pseudomonadati</taxon>
        <taxon>Pseudomonadota</taxon>
        <taxon>Gammaproteobacteria</taxon>
        <taxon>Oceanospirillales</taxon>
        <taxon>Saccharospirillaceae</taxon>
        <taxon>Saccharospirillum</taxon>
    </lineage>
</organism>
<dbReference type="Gene3D" id="3.30.2020.10">
    <property type="entry name" value="NE0471-like N-terminal domain"/>
    <property type="match status" value="1"/>
</dbReference>
<dbReference type="InterPro" id="IPR036782">
    <property type="entry name" value="NE0471-like_N"/>
</dbReference>
<protein>
    <recommendedName>
        <fullName evidence="3">DUF2442 domain-containing protein</fullName>
    </recommendedName>
</protein>
<dbReference type="InterPro" id="IPR018841">
    <property type="entry name" value="DUF2442"/>
</dbReference>
<dbReference type="RefSeq" id="WP_189607665.1">
    <property type="nucleotide sequence ID" value="NZ_BMXR01000003.1"/>
</dbReference>
<dbReference type="AlphaFoldDB" id="A0A918K3L9"/>
<accession>A0A918K3L9</accession>
<evidence type="ECO:0000313" key="2">
    <source>
        <dbReference type="Proteomes" id="UP000626148"/>
    </source>
</evidence>
<comment type="caution">
    <text evidence="1">The sequence shown here is derived from an EMBL/GenBank/DDBJ whole genome shotgun (WGS) entry which is preliminary data.</text>
</comment>
<name>A0A918K3L9_9GAMM</name>
<reference evidence="1" key="1">
    <citation type="journal article" date="2014" name="Int. J. Syst. Evol. Microbiol.">
        <title>Complete genome sequence of Corynebacterium casei LMG S-19264T (=DSM 44701T), isolated from a smear-ripened cheese.</title>
        <authorList>
            <consortium name="US DOE Joint Genome Institute (JGI-PGF)"/>
            <person name="Walter F."/>
            <person name="Albersmeier A."/>
            <person name="Kalinowski J."/>
            <person name="Ruckert C."/>
        </authorList>
    </citation>
    <scope>NUCLEOTIDE SEQUENCE</scope>
    <source>
        <strain evidence="1">KCTC 22169</strain>
    </source>
</reference>
<sequence>MTRVVNVQAKPGYILDLTFDDGTRGEVDLCDRLFGPMFEPLKDPDYFAQVSVDEFGAVCWPNEADLAPDALYRKVTEH</sequence>
<gene>
    <name evidence="1" type="ORF">GCM10007392_12550</name>
</gene>
<dbReference type="Proteomes" id="UP000626148">
    <property type="component" value="Unassembled WGS sequence"/>
</dbReference>
<dbReference type="Pfam" id="PF10387">
    <property type="entry name" value="DUF2442"/>
    <property type="match status" value="1"/>
</dbReference>
<evidence type="ECO:0008006" key="3">
    <source>
        <dbReference type="Google" id="ProtNLM"/>
    </source>
</evidence>
<evidence type="ECO:0000313" key="1">
    <source>
        <dbReference type="EMBL" id="GGX47214.1"/>
    </source>
</evidence>